<accession>X1I3Y8</accession>
<comment type="caution">
    <text evidence="1">The sequence shown here is derived from an EMBL/GenBank/DDBJ whole genome shotgun (WGS) entry which is preliminary data.</text>
</comment>
<name>X1I3Y8_9ZZZZ</name>
<sequence length="40" mass="4561">MNKKINSKMYFITSALSGKHVDEAFSKIAEVLVERAEEMD</sequence>
<evidence type="ECO:0000313" key="1">
    <source>
        <dbReference type="EMBL" id="GAH60814.1"/>
    </source>
</evidence>
<gene>
    <name evidence="1" type="ORF">S03H2_27322</name>
</gene>
<organism evidence="1">
    <name type="scientific">marine sediment metagenome</name>
    <dbReference type="NCBI Taxonomy" id="412755"/>
    <lineage>
        <taxon>unclassified sequences</taxon>
        <taxon>metagenomes</taxon>
        <taxon>ecological metagenomes</taxon>
    </lineage>
</organism>
<reference evidence="1" key="1">
    <citation type="journal article" date="2014" name="Front. Microbiol.">
        <title>High frequency of phylogenetically diverse reductive dehalogenase-homologous genes in deep subseafloor sedimentary metagenomes.</title>
        <authorList>
            <person name="Kawai M."/>
            <person name="Futagami T."/>
            <person name="Toyoda A."/>
            <person name="Takaki Y."/>
            <person name="Nishi S."/>
            <person name="Hori S."/>
            <person name="Arai W."/>
            <person name="Tsubouchi T."/>
            <person name="Morono Y."/>
            <person name="Uchiyama I."/>
            <person name="Ito T."/>
            <person name="Fujiyama A."/>
            <person name="Inagaki F."/>
            <person name="Takami H."/>
        </authorList>
    </citation>
    <scope>NUCLEOTIDE SEQUENCE</scope>
    <source>
        <strain evidence="1">Expedition CK06-06</strain>
    </source>
</reference>
<proteinExistence type="predicted"/>
<protein>
    <submittedName>
        <fullName evidence="1">Uncharacterized protein</fullName>
    </submittedName>
</protein>
<dbReference type="EMBL" id="BARU01016442">
    <property type="protein sequence ID" value="GAH60814.1"/>
    <property type="molecule type" value="Genomic_DNA"/>
</dbReference>
<dbReference type="AlphaFoldDB" id="X1I3Y8"/>